<dbReference type="EMBL" id="QGGY01000008">
    <property type="protein sequence ID" value="PWJ74671.1"/>
    <property type="molecule type" value="Genomic_DNA"/>
</dbReference>
<dbReference type="GO" id="GO:0005829">
    <property type="term" value="C:cytosol"/>
    <property type="evidence" value="ECO:0007669"/>
    <property type="project" value="TreeGrafter"/>
</dbReference>
<dbReference type="Gene3D" id="3.40.190.290">
    <property type="match status" value="1"/>
</dbReference>
<name>A0AB73T2N0_9FIRM</name>
<dbReference type="SUPFAM" id="SSF53850">
    <property type="entry name" value="Periplasmic binding protein-like II"/>
    <property type="match status" value="1"/>
</dbReference>
<evidence type="ECO:0000313" key="7">
    <source>
        <dbReference type="Proteomes" id="UP000245412"/>
    </source>
</evidence>
<keyword evidence="7" id="KW-1185">Reference proteome</keyword>
<accession>A0AB73T2N0</accession>
<keyword evidence="4" id="KW-0804">Transcription</keyword>
<dbReference type="PANTHER" id="PTHR30419:SF8">
    <property type="entry name" value="NITROGEN ASSIMILATION TRANSCRIPTIONAL ACTIVATOR-RELATED"/>
    <property type="match status" value="1"/>
</dbReference>
<dbReference type="CDD" id="cd05466">
    <property type="entry name" value="PBP2_LTTR_substrate"/>
    <property type="match status" value="1"/>
</dbReference>
<evidence type="ECO:0000256" key="4">
    <source>
        <dbReference type="ARBA" id="ARBA00023163"/>
    </source>
</evidence>
<dbReference type="PRINTS" id="PR00039">
    <property type="entry name" value="HTHLYSR"/>
</dbReference>
<protein>
    <submittedName>
        <fullName evidence="6">DNA-binding transcriptional LysR family regulator</fullName>
    </submittedName>
</protein>
<dbReference type="Gene3D" id="1.10.10.10">
    <property type="entry name" value="Winged helix-like DNA-binding domain superfamily/Winged helix DNA-binding domain"/>
    <property type="match status" value="1"/>
</dbReference>
<comment type="caution">
    <text evidence="6">The sequence shown here is derived from an EMBL/GenBank/DDBJ whole genome shotgun (WGS) entry which is preliminary data.</text>
</comment>
<sequence length="292" mass="32816">MNTVQLECFLAVSETLNFARAAEHLHITQPAVTHQINSLESELDVKLFKRTTRTVELTEEGWSFFNDAKTILNMTHMAKARLSSHNTEEIRSIGIGCHSPMELSLLPKPLNAFLKKYPDIHPELKMVPFQALQNLLQEENIDVMMGFLDENSKKLPGVYVELTKAPLACVMSPSHPLSSRESLRLEDLKEGKLIICSPRKTSAAVSRIQGQLIGCRTPSDVYFCDNIECGITLVQAGVGFIILPAILPEHSSALSHVLLEGVQPESFGLYYKTLQRNQPLKDFIQFMKEYFS</sequence>
<proteinExistence type="inferred from homology"/>
<dbReference type="GO" id="GO:0003700">
    <property type="term" value="F:DNA-binding transcription factor activity"/>
    <property type="evidence" value="ECO:0007669"/>
    <property type="project" value="InterPro"/>
</dbReference>
<evidence type="ECO:0000259" key="5">
    <source>
        <dbReference type="PROSITE" id="PS50931"/>
    </source>
</evidence>
<dbReference type="PROSITE" id="PS50931">
    <property type="entry name" value="HTH_LYSR"/>
    <property type="match status" value="1"/>
</dbReference>
<dbReference type="InterPro" id="IPR050950">
    <property type="entry name" value="HTH-type_LysR_regulators"/>
</dbReference>
<dbReference type="InterPro" id="IPR036390">
    <property type="entry name" value="WH_DNA-bd_sf"/>
</dbReference>
<dbReference type="InterPro" id="IPR000847">
    <property type="entry name" value="LysR_HTH_N"/>
</dbReference>
<keyword evidence="2" id="KW-0805">Transcription regulation</keyword>
<evidence type="ECO:0000256" key="2">
    <source>
        <dbReference type="ARBA" id="ARBA00023015"/>
    </source>
</evidence>
<dbReference type="Proteomes" id="UP000245412">
    <property type="component" value="Unassembled WGS sequence"/>
</dbReference>
<comment type="similarity">
    <text evidence="1">Belongs to the LysR transcriptional regulatory family.</text>
</comment>
<keyword evidence="3 6" id="KW-0238">DNA-binding</keyword>
<dbReference type="GO" id="GO:0003677">
    <property type="term" value="F:DNA binding"/>
    <property type="evidence" value="ECO:0007669"/>
    <property type="project" value="UniProtKB-KW"/>
</dbReference>
<dbReference type="RefSeq" id="WP_109627344.1">
    <property type="nucleotide sequence ID" value="NZ_JANKBI010000006.1"/>
</dbReference>
<dbReference type="InterPro" id="IPR036388">
    <property type="entry name" value="WH-like_DNA-bd_sf"/>
</dbReference>
<dbReference type="Pfam" id="PF03466">
    <property type="entry name" value="LysR_substrate"/>
    <property type="match status" value="1"/>
</dbReference>
<dbReference type="AlphaFoldDB" id="A0AB73T2N0"/>
<dbReference type="Pfam" id="PF00126">
    <property type="entry name" value="HTH_1"/>
    <property type="match status" value="1"/>
</dbReference>
<evidence type="ECO:0000313" key="6">
    <source>
        <dbReference type="EMBL" id="PWJ74671.1"/>
    </source>
</evidence>
<organism evidence="6 7">
    <name type="scientific">Murimonas intestini</name>
    <dbReference type="NCBI Taxonomy" id="1337051"/>
    <lineage>
        <taxon>Bacteria</taxon>
        <taxon>Bacillati</taxon>
        <taxon>Bacillota</taxon>
        <taxon>Clostridia</taxon>
        <taxon>Lachnospirales</taxon>
        <taxon>Lachnospiraceae</taxon>
        <taxon>Murimonas</taxon>
    </lineage>
</organism>
<reference evidence="6 7" key="1">
    <citation type="submission" date="2018-05" db="EMBL/GenBank/DDBJ databases">
        <authorList>
            <person name="Goeker M."/>
            <person name="Huntemann M."/>
            <person name="Clum A."/>
            <person name="Pillay M."/>
            <person name="Palaniappan K."/>
            <person name="Varghese N."/>
            <person name="Mikhailova N."/>
            <person name="Stamatis D."/>
            <person name="Reddy T."/>
            <person name="Daum C."/>
            <person name="Shapiro N."/>
            <person name="Ivanova N."/>
            <person name="Kyrpides N."/>
            <person name="Woyke T."/>
        </authorList>
    </citation>
    <scope>NUCLEOTIDE SEQUENCE [LARGE SCALE GENOMIC DNA]</scope>
    <source>
        <strain evidence="6 7">DSM 26524</strain>
    </source>
</reference>
<dbReference type="SUPFAM" id="SSF46785">
    <property type="entry name" value="Winged helix' DNA-binding domain"/>
    <property type="match status" value="1"/>
</dbReference>
<gene>
    <name evidence="6" type="ORF">C7383_108101</name>
</gene>
<evidence type="ECO:0000256" key="3">
    <source>
        <dbReference type="ARBA" id="ARBA00023125"/>
    </source>
</evidence>
<evidence type="ECO:0000256" key="1">
    <source>
        <dbReference type="ARBA" id="ARBA00009437"/>
    </source>
</evidence>
<dbReference type="InterPro" id="IPR005119">
    <property type="entry name" value="LysR_subst-bd"/>
</dbReference>
<dbReference type="PANTHER" id="PTHR30419">
    <property type="entry name" value="HTH-TYPE TRANSCRIPTIONAL REGULATOR YBHD"/>
    <property type="match status" value="1"/>
</dbReference>
<feature type="domain" description="HTH lysR-type" evidence="5">
    <location>
        <begin position="1"/>
        <end position="58"/>
    </location>
</feature>
<dbReference type="FunFam" id="1.10.10.10:FF:000001">
    <property type="entry name" value="LysR family transcriptional regulator"/>
    <property type="match status" value="1"/>
</dbReference>